<feature type="chain" id="PRO_5045482255" description="OmpA-like domain-containing protein" evidence="1">
    <location>
        <begin position="19"/>
        <end position="119"/>
    </location>
</feature>
<comment type="caution">
    <text evidence="2">The sequence shown here is derived from an EMBL/GenBank/DDBJ whole genome shotgun (WGS) entry which is preliminary data.</text>
</comment>
<sequence length="119" mass="13288">MTARLALLLALLATPALAQPPPACLFPRGSDVLEEDCLALLAELATARGRFELRGYAQDQQGPRLDGLLSRRRVEAVAEELRRLGVARDRLTLRTPPAEARDMRFGVDPFRRRVEIARE</sequence>
<keyword evidence="1" id="KW-0732">Signal</keyword>
<evidence type="ECO:0000313" key="2">
    <source>
        <dbReference type="EMBL" id="MBU8542733.1"/>
    </source>
</evidence>
<keyword evidence="3" id="KW-1185">Reference proteome</keyword>
<dbReference type="EMBL" id="JAERQM010000001">
    <property type="protein sequence ID" value="MBU8542733.1"/>
    <property type="molecule type" value="Genomic_DNA"/>
</dbReference>
<accession>A0ABS6H245</accession>
<feature type="signal peptide" evidence="1">
    <location>
        <begin position="1"/>
        <end position="18"/>
    </location>
</feature>
<proteinExistence type="predicted"/>
<protein>
    <recommendedName>
        <fullName evidence="4">OmpA-like domain-containing protein</fullName>
    </recommendedName>
</protein>
<dbReference type="RefSeq" id="WP_216873031.1">
    <property type="nucleotide sequence ID" value="NZ_JAERQM010000001.1"/>
</dbReference>
<organism evidence="2 3">
    <name type="scientific">Falsiroseomonas oleicola</name>
    <dbReference type="NCBI Taxonomy" id="2801474"/>
    <lineage>
        <taxon>Bacteria</taxon>
        <taxon>Pseudomonadati</taxon>
        <taxon>Pseudomonadota</taxon>
        <taxon>Alphaproteobacteria</taxon>
        <taxon>Acetobacterales</taxon>
        <taxon>Roseomonadaceae</taxon>
        <taxon>Falsiroseomonas</taxon>
    </lineage>
</organism>
<evidence type="ECO:0000256" key="1">
    <source>
        <dbReference type="SAM" id="SignalP"/>
    </source>
</evidence>
<evidence type="ECO:0000313" key="3">
    <source>
        <dbReference type="Proteomes" id="UP000689967"/>
    </source>
</evidence>
<evidence type="ECO:0008006" key="4">
    <source>
        <dbReference type="Google" id="ProtNLM"/>
    </source>
</evidence>
<dbReference type="Proteomes" id="UP000689967">
    <property type="component" value="Unassembled WGS sequence"/>
</dbReference>
<name>A0ABS6H245_9PROT</name>
<gene>
    <name evidence="2" type="ORF">JJQ90_03405</name>
</gene>
<reference evidence="2 3" key="1">
    <citation type="submission" date="2021-01" db="EMBL/GenBank/DDBJ databases">
        <title>Roseomonas sp. nov, a bacterium isolated from an oil production mixture in Yumen Oilfield.</title>
        <authorList>
            <person name="Wu D."/>
        </authorList>
    </citation>
    <scope>NUCLEOTIDE SEQUENCE [LARGE SCALE GENOMIC DNA]</scope>
    <source>
        <strain evidence="2 3">ROY-5-3</strain>
    </source>
</reference>